<organism evidence="2 3">
    <name type="scientific">Methanobrevibacter woesei</name>
    <dbReference type="NCBI Taxonomy" id="190976"/>
    <lineage>
        <taxon>Archaea</taxon>
        <taxon>Methanobacteriati</taxon>
        <taxon>Methanobacteriota</taxon>
        <taxon>Methanomada group</taxon>
        <taxon>Methanobacteria</taxon>
        <taxon>Methanobacteriales</taxon>
        <taxon>Methanobacteriaceae</taxon>
        <taxon>Methanobrevibacter</taxon>
    </lineage>
</organism>
<dbReference type="Proteomes" id="UP000245577">
    <property type="component" value="Unassembled WGS sequence"/>
</dbReference>
<evidence type="ECO:0000313" key="3">
    <source>
        <dbReference type="Proteomes" id="UP000245577"/>
    </source>
</evidence>
<evidence type="ECO:0000256" key="1">
    <source>
        <dbReference type="SAM" id="Phobius"/>
    </source>
</evidence>
<gene>
    <name evidence="2" type="ORF">MBBWO_11540</name>
</gene>
<reference evidence="2 3" key="1">
    <citation type="submission" date="2017-03" db="EMBL/GenBank/DDBJ databases">
        <title>Genome sequence of Methanobrevibacter wosei.</title>
        <authorList>
            <person name="Poehlein A."/>
            <person name="Seedorf H."/>
            <person name="Daniel R."/>
        </authorList>
    </citation>
    <scope>NUCLEOTIDE SEQUENCE [LARGE SCALE GENOMIC DNA]</scope>
    <source>
        <strain evidence="2 3">DSM 11979</strain>
    </source>
</reference>
<evidence type="ECO:0000313" key="2">
    <source>
        <dbReference type="EMBL" id="PWB86299.1"/>
    </source>
</evidence>
<keyword evidence="1" id="KW-0812">Transmembrane</keyword>
<feature type="transmembrane region" description="Helical" evidence="1">
    <location>
        <begin position="51"/>
        <end position="70"/>
    </location>
</feature>
<keyword evidence="1" id="KW-1133">Transmembrane helix</keyword>
<name>A0A2U1S8C4_9EURY</name>
<keyword evidence="3" id="KW-1185">Reference proteome</keyword>
<protein>
    <submittedName>
        <fullName evidence="2">Uncharacterized protein</fullName>
    </submittedName>
</protein>
<dbReference type="EMBL" id="MZGU01000004">
    <property type="protein sequence ID" value="PWB86299.1"/>
    <property type="molecule type" value="Genomic_DNA"/>
</dbReference>
<sequence length="75" mass="8949">MSLKDTISKIDEVIQKPFTLRPKFYYWLFYALEFCWVVIGCYWIFTSRSILICVIFLVVFAILHHLGTLASRLRN</sequence>
<dbReference type="RefSeq" id="WP_116669927.1">
    <property type="nucleotide sequence ID" value="NZ_CALIUN010000004.1"/>
</dbReference>
<keyword evidence="1" id="KW-0472">Membrane</keyword>
<dbReference type="AlphaFoldDB" id="A0A2U1S8C4"/>
<proteinExistence type="predicted"/>
<comment type="caution">
    <text evidence="2">The sequence shown here is derived from an EMBL/GenBank/DDBJ whole genome shotgun (WGS) entry which is preliminary data.</text>
</comment>
<accession>A0A2U1S8C4</accession>
<feature type="transmembrane region" description="Helical" evidence="1">
    <location>
        <begin position="24"/>
        <end position="45"/>
    </location>
</feature>